<dbReference type="Proteomes" id="UP000250266">
    <property type="component" value="Unassembled WGS sequence"/>
</dbReference>
<name>A0A8E2EF70_9PEZI</name>
<feature type="compositionally biased region" description="Polar residues" evidence="1">
    <location>
        <begin position="53"/>
        <end position="62"/>
    </location>
</feature>
<organism evidence="2 3">
    <name type="scientific">Lepidopterella palustris CBS 459.81</name>
    <dbReference type="NCBI Taxonomy" id="1314670"/>
    <lineage>
        <taxon>Eukaryota</taxon>
        <taxon>Fungi</taxon>
        <taxon>Dikarya</taxon>
        <taxon>Ascomycota</taxon>
        <taxon>Pezizomycotina</taxon>
        <taxon>Dothideomycetes</taxon>
        <taxon>Pleosporomycetidae</taxon>
        <taxon>Mytilinidiales</taxon>
        <taxon>Argynnaceae</taxon>
        <taxon>Lepidopterella</taxon>
    </lineage>
</organism>
<reference evidence="2 3" key="1">
    <citation type="journal article" date="2016" name="Nat. Commun.">
        <title>Ectomycorrhizal ecology is imprinted in the genome of the dominant symbiotic fungus Cenococcum geophilum.</title>
        <authorList>
            <consortium name="DOE Joint Genome Institute"/>
            <person name="Peter M."/>
            <person name="Kohler A."/>
            <person name="Ohm R.A."/>
            <person name="Kuo A."/>
            <person name="Krutzmann J."/>
            <person name="Morin E."/>
            <person name="Arend M."/>
            <person name="Barry K.W."/>
            <person name="Binder M."/>
            <person name="Choi C."/>
            <person name="Clum A."/>
            <person name="Copeland A."/>
            <person name="Grisel N."/>
            <person name="Haridas S."/>
            <person name="Kipfer T."/>
            <person name="LaButti K."/>
            <person name="Lindquist E."/>
            <person name="Lipzen A."/>
            <person name="Maire R."/>
            <person name="Meier B."/>
            <person name="Mihaltcheva S."/>
            <person name="Molinier V."/>
            <person name="Murat C."/>
            <person name="Poggeler S."/>
            <person name="Quandt C.A."/>
            <person name="Sperisen C."/>
            <person name="Tritt A."/>
            <person name="Tisserant E."/>
            <person name="Crous P.W."/>
            <person name="Henrissat B."/>
            <person name="Nehls U."/>
            <person name="Egli S."/>
            <person name="Spatafora J.W."/>
            <person name="Grigoriev I.V."/>
            <person name="Martin F.M."/>
        </authorList>
    </citation>
    <scope>NUCLEOTIDE SEQUENCE [LARGE SCALE GENOMIC DNA]</scope>
    <source>
        <strain evidence="2 3">CBS 459.81</strain>
    </source>
</reference>
<feature type="region of interest" description="Disordered" evidence="1">
    <location>
        <begin position="1"/>
        <end position="26"/>
    </location>
</feature>
<evidence type="ECO:0000313" key="2">
    <source>
        <dbReference type="EMBL" id="OCK82806.1"/>
    </source>
</evidence>
<accession>A0A8E2EF70</accession>
<sequence>SVAFPLNNNLDPLVRSHLPSTNPNPPVLTTHSYLSLRNISSRSTSRIPIVNTAPDTSQTPNVRNGHHARQNRQLKAAHLPQGRGRRGAGQEDWHQETGPQEGRRARHRQHVEAAREEGGQWTRYEARGGEKGEDDDDGEEEPAEEGRG</sequence>
<feature type="compositionally biased region" description="Acidic residues" evidence="1">
    <location>
        <begin position="132"/>
        <end position="148"/>
    </location>
</feature>
<evidence type="ECO:0000313" key="3">
    <source>
        <dbReference type="Proteomes" id="UP000250266"/>
    </source>
</evidence>
<dbReference type="AlphaFoldDB" id="A0A8E2EF70"/>
<keyword evidence="3" id="KW-1185">Reference proteome</keyword>
<feature type="compositionally biased region" description="Basic and acidic residues" evidence="1">
    <location>
        <begin position="110"/>
        <end position="131"/>
    </location>
</feature>
<dbReference type="EMBL" id="KV744878">
    <property type="protein sequence ID" value="OCK82806.1"/>
    <property type="molecule type" value="Genomic_DNA"/>
</dbReference>
<gene>
    <name evidence="2" type="ORF">K432DRAFT_210161</name>
</gene>
<feature type="region of interest" description="Disordered" evidence="1">
    <location>
        <begin position="45"/>
        <end position="148"/>
    </location>
</feature>
<evidence type="ECO:0000256" key="1">
    <source>
        <dbReference type="SAM" id="MobiDB-lite"/>
    </source>
</evidence>
<feature type="compositionally biased region" description="Polar residues" evidence="1">
    <location>
        <begin position="1"/>
        <end position="10"/>
    </location>
</feature>
<feature type="non-terminal residue" evidence="2">
    <location>
        <position position="1"/>
    </location>
</feature>
<proteinExistence type="predicted"/>
<protein>
    <submittedName>
        <fullName evidence="2">Uncharacterized protein</fullName>
    </submittedName>
</protein>